<dbReference type="EMBL" id="VEPZ02001596">
    <property type="protein sequence ID" value="KAE8666500.1"/>
    <property type="molecule type" value="Genomic_DNA"/>
</dbReference>
<accession>A0A6A2XAU5</accession>
<evidence type="ECO:0000313" key="2">
    <source>
        <dbReference type="EMBL" id="KAE8666500.1"/>
    </source>
</evidence>
<comment type="caution">
    <text evidence="2">The sequence shown here is derived from an EMBL/GenBank/DDBJ whole genome shotgun (WGS) entry which is preliminary data.</text>
</comment>
<evidence type="ECO:0000313" key="3">
    <source>
        <dbReference type="Proteomes" id="UP000436088"/>
    </source>
</evidence>
<feature type="region of interest" description="Disordered" evidence="1">
    <location>
        <begin position="25"/>
        <end position="91"/>
    </location>
</feature>
<gene>
    <name evidence="2" type="ORF">F3Y22_tig00112498pilonHSYRG00254</name>
</gene>
<dbReference type="Proteomes" id="UP000436088">
    <property type="component" value="Unassembled WGS sequence"/>
</dbReference>
<proteinExistence type="predicted"/>
<protein>
    <submittedName>
        <fullName evidence="2">Uncharacterized protein</fullName>
    </submittedName>
</protein>
<dbReference type="AlphaFoldDB" id="A0A6A2XAU5"/>
<keyword evidence="3" id="KW-1185">Reference proteome</keyword>
<evidence type="ECO:0000256" key="1">
    <source>
        <dbReference type="SAM" id="MobiDB-lite"/>
    </source>
</evidence>
<name>A0A6A2XAU5_HIBSY</name>
<sequence length="91" mass="9915">METSRFYCREVVRALLRCLGLETGVQQNSTSCPKKQDDHNHQHQGSTTDDYSDPPPDPTSTTVRGDDGVPVISFSTPKRPGTGSGRGPQIN</sequence>
<reference evidence="2" key="1">
    <citation type="submission" date="2019-09" db="EMBL/GenBank/DDBJ databases">
        <title>Draft genome information of white flower Hibiscus syriacus.</title>
        <authorList>
            <person name="Kim Y.-M."/>
        </authorList>
    </citation>
    <scope>NUCLEOTIDE SEQUENCE [LARGE SCALE GENOMIC DNA]</scope>
    <source>
        <strain evidence="2">YM2019G1</strain>
    </source>
</reference>
<feature type="compositionally biased region" description="Gly residues" evidence="1">
    <location>
        <begin position="82"/>
        <end position="91"/>
    </location>
</feature>
<organism evidence="2 3">
    <name type="scientific">Hibiscus syriacus</name>
    <name type="common">Rose of Sharon</name>
    <dbReference type="NCBI Taxonomy" id="106335"/>
    <lineage>
        <taxon>Eukaryota</taxon>
        <taxon>Viridiplantae</taxon>
        <taxon>Streptophyta</taxon>
        <taxon>Embryophyta</taxon>
        <taxon>Tracheophyta</taxon>
        <taxon>Spermatophyta</taxon>
        <taxon>Magnoliopsida</taxon>
        <taxon>eudicotyledons</taxon>
        <taxon>Gunneridae</taxon>
        <taxon>Pentapetalae</taxon>
        <taxon>rosids</taxon>
        <taxon>malvids</taxon>
        <taxon>Malvales</taxon>
        <taxon>Malvaceae</taxon>
        <taxon>Malvoideae</taxon>
        <taxon>Hibiscus</taxon>
    </lineage>
</organism>